<dbReference type="Gene3D" id="3.40.50.720">
    <property type="entry name" value="NAD(P)-binding Rossmann-like Domain"/>
    <property type="match status" value="1"/>
</dbReference>
<dbReference type="PANTHER" id="PTHR43976">
    <property type="entry name" value="SHORT CHAIN DEHYDROGENASE"/>
    <property type="match status" value="1"/>
</dbReference>
<reference evidence="4 5" key="1">
    <citation type="submission" date="2019-07" db="EMBL/GenBank/DDBJ databases">
        <title>Sulfurimonas paralvinellae sp. nov., a novel mesophilic, hydrogen- and sulfur-oxidizing chemolithoautotroph within the Epsilonproteo- bacteria isolated from a deep-sea hydrothermal vent polychaete nest, reclassification of Thiomicrospira denitrificans as Sulfurimonas denitrificans comb. nov. and emended description of the genus Sulfurimonas.</title>
        <authorList>
            <person name="Wang S."/>
            <person name="Jiang L."/>
            <person name="Shao Z."/>
        </authorList>
    </citation>
    <scope>NUCLEOTIDE SEQUENCE [LARGE SCALE GENOMIC DNA]</scope>
    <source>
        <strain evidence="4 5">GO25</strain>
    </source>
</reference>
<gene>
    <name evidence="4" type="ORF">FM071_03470</name>
</gene>
<dbReference type="InterPro" id="IPR051911">
    <property type="entry name" value="SDR_oxidoreductase"/>
</dbReference>
<comment type="similarity">
    <text evidence="1 3">Belongs to the short-chain dehydrogenases/reductases (SDR) family.</text>
</comment>
<dbReference type="PRINTS" id="PR00081">
    <property type="entry name" value="GDHRDH"/>
</dbReference>
<protein>
    <submittedName>
        <fullName evidence="4">SDR family oxidoreductase</fullName>
    </submittedName>
</protein>
<dbReference type="InterPro" id="IPR020904">
    <property type="entry name" value="Sc_DH/Rdtase_CS"/>
</dbReference>
<evidence type="ECO:0000256" key="1">
    <source>
        <dbReference type="ARBA" id="ARBA00006484"/>
    </source>
</evidence>
<evidence type="ECO:0000256" key="3">
    <source>
        <dbReference type="RuleBase" id="RU000363"/>
    </source>
</evidence>
<dbReference type="Proteomes" id="UP000593580">
    <property type="component" value="Chromosome"/>
</dbReference>
<keyword evidence="2" id="KW-0560">Oxidoreductase</keyword>
<dbReference type="RefSeq" id="WP_193111630.1">
    <property type="nucleotide sequence ID" value="NZ_CP041406.1"/>
</dbReference>
<sequence>MKKVVLITGATSGMGKLTAETLTKAGYMVYAGTRDKNSSASTDNLKEIYIDVTNTESINDAVAAIITKEGKIDVLVNNAGYGLLATVEDGTDEEMYHQFDVNVFGLLKTTRAVIPHMRKERSGVIINISSFLGKMGLPLLTHYNASKYAVEGIVDSLRFEMNPFCVRVHSIQSGLFGTNFVAKGLVANVQTTNENSPYKELVAHFVPIVAKAINEGPSPQPIADAVKDIIEDENSDIFVPVGAEAETFVPMRKELNDKEFEVKIKETFGI</sequence>
<dbReference type="PROSITE" id="PS00061">
    <property type="entry name" value="ADH_SHORT"/>
    <property type="match status" value="1"/>
</dbReference>
<dbReference type="CDD" id="cd05374">
    <property type="entry name" value="17beta-HSD-like_SDR_c"/>
    <property type="match status" value="1"/>
</dbReference>
<dbReference type="AlphaFoldDB" id="A0A7M1B6V7"/>
<dbReference type="SUPFAM" id="SSF51735">
    <property type="entry name" value="NAD(P)-binding Rossmann-fold domains"/>
    <property type="match status" value="1"/>
</dbReference>
<proteinExistence type="inferred from homology"/>
<dbReference type="PRINTS" id="PR00080">
    <property type="entry name" value="SDRFAMILY"/>
</dbReference>
<organism evidence="4 5">
    <name type="scientific">Sulfurimonas paralvinellae</name>
    <dbReference type="NCBI Taxonomy" id="317658"/>
    <lineage>
        <taxon>Bacteria</taxon>
        <taxon>Pseudomonadati</taxon>
        <taxon>Campylobacterota</taxon>
        <taxon>Epsilonproteobacteria</taxon>
        <taxon>Campylobacterales</taxon>
        <taxon>Sulfurimonadaceae</taxon>
        <taxon>Sulfurimonas</taxon>
    </lineage>
</organism>
<dbReference type="GO" id="GO:0016491">
    <property type="term" value="F:oxidoreductase activity"/>
    <property type="evidence" value="ECO:0007669"/>
    <property type="project" value="UniProtKB-KW"/>
</dbReference>
<name>A0A7M1B6V7_9BACT</name>
<dbReference type="InterPro" id="IPR036291">
    <property type="entry name" value="NAD(P)-bd_dom_sf"/>
</dbReference>
<evidence type="ECO:0000313" key="5">
    <source>
        <dbReference type="Proteomes" id="UP000593580"/>
    </source>
</evidence>
<accession>A0A7M1B6V7</accession>
<dbReference type="Pfam" id="PF00106">
    <property type="entry name" value="adh_short"/>
    <property type="match status" value="1"/>
</dbReference>
<dbReference type="EMBL" id="CP041406">
    <property type="protein sequence ID" value="QOP45385.1"/>
    <property type="molecule type" value="Genomic_DNA"/>
</dbReference>
<keyword evidence="5" id="KW-1185">Reference proteome</keyword>
<dbReference type="PANTHER" id="PTHR43976:SF16">
    <property type="entry name" value="SHORT-CHAIN DEHYDROGENASE_REDUCTASE FAMILY PROTEIN"/>
    <property type="match status" value="1"/>
</dbReference>
<dbReference type="KEGG" id="spal:FM071_03470"/>
<dbReference type="InterPro" id="IPR002347">
    <property type="entry name" value="SDR_fam"/>
</dbReference>
<evidence type="ECO:0000256" key="2">
    <source>
        <dbReference type="ARBA" id="ARBA00023002"/>
    </source>
</evidence>
<evidence type="ECO:0000313" key="4">
    <source>
        <dbReference type="EMBL" id="QOP45385.1"/>
    </source>
</evidence>